<evidence type="ECO:0000256" key="14">
    <source>
        <dbReference type="SAM" id="MobiDB-lite"/>
    </source>
</evidence>
<evidence type="ECO:0000256" key="4">
    <source>
        <dbReference type="ARBA" id="ARBA00022448"/>
    </source>
</evidence>
<evidence type="ECO:0000256" key="3">
    <source>
        <dbReference type="ARBA" id="ARBA00021622"/>
    </source>
</evidence>
<keyword evidence="15" id="KW-0966">Cell projection</keyword>
<evidence type="ECO:0000256" key="8">
    <source>
        <dbReference type="ARBA" id="ARBA00022927"/>
    </source>
</evidence>
<name>A0A1L8CKN2_9PROT</name>
<proteinExistence type="inferred from homology"/>
<dbReference type="Gene3D" id="6.10.250.2080">
    <property type="match status" value="1"/>
</dbReference>
<dbReference type="STRING" id="1921010.MMIC_P0353"/>
<dbReference type="NCBIfam" id="TIGR00328">
    <property type="entry name" value="flhB"/>
    <property type="match status" value="1"/>
</dbReference>
<sequence>MSEEQDKSQQTEDASDKRLEDGRKKGQVPSSKEPSTAITFMVLSLIVITGLGAWIGEVLMGMMEFHLSGKSKLEATGEGIQSLLISTGADIAMVLLPIAIPIVLLGVFVTFMVSGPVFTFETLKPKLEKISPMKGFKRLFSTKSLAEFIKSVLKMLVIGFACSTVVMSLFEEIMYSALRDPNDIAALAVNGGVKIVTLATIIFAFIALADVIYQRWEHMKSMRMSKKEQRDEHKESEGDPQLKAKIRQIQMQQAHNRMMSDVPDADVVITNPTHISVALAYKPGSLSAPRVLAMGKGHIAAKIREIAKENNIPMRENKPLARSLFKQVKVGDEIPEELFEAVAIILAEIFRLKAR</sequence>
<protein>
    <recommendedName>
        <fullName evidence="3 13">Flagellar biosynthetic protein FlhB</fullName>
    </recommendedName>
</protein>
<evidence type="ECO:0000256" key="5">
    <source>
        <dbReference type="ARBA" id="ARBA00022475"/>
    </source>
</evidence>
<feature type="region of interest" description="Disordered" evidence="14">
    <location>
        <begin position="1"/>
        <end position="32"/>
    </location>
</feature>
<evidence type="ECO:0000256" key="2">
    <source>
        <dbReference type="ARBA" id="ARBA00010690"/>
    </source>
</evidence>
<keyword evidence="5 13" id="KW-1003">Cell membrane</keyword>
<dbReference type="Gene3D" id="3.40.1690.10">
    <property type="entry name" value="secretion proteins EscU"/>
    <property type="match status" value="1"/>
</dbReference>
<dbReference type="Proteomes" id="UP000231632">
    <property type="component" value="Unassembled WGS sequence"/>
</dbReference>
<dbReference type="InterPro" id="IPR006136">
    <property type="entry name" value="FlhB"/>
</dbReference>
<feature type="transmembrane region" description="Helical" evidence="13">
    <location>
        <begin position="37"/>
        <end position="55"/>
    </location>
</feature>
<gene>
    <name evidence="13" type="primary">flhB</name>
    <name evidence="15" type="ORF">MMIC_P0353</name>
</gene>
<evidence type="ECO:0000256" key="7">
    <source>
        <dbReference type="ARBA" id="ARBA00022795"/>
    </source>
</evidence>
<evidence type="ECO:0000256" key="12">
    <source>
        <dbReference type="ARBA" id="ARBA00025078"/>
    </source>
</evidence>
<dbReference type="InterPro" id="IPR029025">
    <property type="entry name" value="T3SS_substrate_exporter_C"/>
</dbReference>
<comment type="function">
    <text evidence="12 13">Required for formation of the rod structure in the basal body of the flagellar apparatus. Together with FliI and FliH, may constitute the export apparatus of flagellin.</text>
</comment>
<dbReference type="RefSeq" id="WP_072658607.1">
    <property type="nucleotide sequence ID" value="NZ_BDFD01000002.1"/>
</dbReference>
<organism evidence="15 16">
    <name type="scientific">Mariprofundus micogutta</name>
    <dbReference type="NCBI Taxonomy" id="1921010"/>
    <lineage>
        <taxon>Bacteria</taxon>
        <taxon>Pseudomonadati</taxon>
        <taxon>Pseudomonadota</taxon>
        <taxon>Candidatius Mariprofundia</taxon>
        <taxon>Mariprofundales</taxon>
        <taxon>Mariprofundaceae</taxon>
        <taxon>Mariprofundus</taxon>
    </lineage>
</organism>
<dbReference type="PANTHER" id="PTHR30531:SF12">
    <property type="entry name" value="FLAGELLAR BIOSYNTHETIC PROTEIN FLHB"/>
    <property type="match status" value="1"/>
</dbReference>
<feature type="transmembrane region" description="Helical" evidence="13">
    <location>
        <begin position="91"/>
        <end position="120"/>
    </location>
</feature>
<keyword evidence="11 13" id="KW-1006">Bacterial flagellum protein export</keyword>
<evidence type="ECO:0000256" key="13">
    <source>
        <dbReference type="RuleBase" id="RU364091"/>
    </source>
</evidence>
<feature type="transmembrane region" description="Helical" evidence="13">
    <location>
        <begin position="195"/>
        <end position="213"/>
    </location>
</feature>
<dbReference type="GO" id="GO:0044780">
    <property type="term" value="P:bacterial-type flagellum assembly"/>
    <property type="evidence" value="ECO:0007669"/>
    <property type="project" value="InterPro"/>
</dbReference>
<dbReference type="SUPFAM" id="SSF160544">
    <property type="entry name" value="EscU C-terminal domain-like"/>
    <property type="match status" value="1"/>
</dbReference>
<reference evidence="15 16" key="1">
    <citation type="journal article" date="2017" name="Arch. Microbiol.">
        <title>Mariprofundus micogutta sp. nov., a novel iron-oxidizing zetaproteobacterium isolated from a deep-sea hydrothermal field at the Bayonnaise knoll of the Izu-Ogasawara arc, and a description of Mariprofundales ord. nov. and Zetaproteobacteria classis nov.</title>
        <authorList>
            <person name="Makita H."/>
            <person name="Tanaka E."/>
            <person name="Mitsunobu S."/>
            <person name="Miyazaki M."/>
            <person name="Nunoura T."/>
            <person name="Uematsu K."/>
            <person name="Takaki Y."/>
            <person name="Nishi S."/>
            <person name="Shimamura S."/>
            <person name="Takai K."/>
        </authorList>
    </citation>
    <scope>NUCLEOTIDE SEQUENCE [LARGE SCALE GENOMIC DNA]</scope>
    <source>
        <strain evidence="15 16">ET2</strain>
    </source>
</reference>
<dbReference type="GO" id="GO:0005886">
    <property type="term" value="C:plasma membrane"/>
    <property type="evidence" value="ECO:0007669"/>
    <property type="project" value="UniProtKB-SubCell"/>
</dbReference>
<evidence type="ECO:0000256" key="10">
    <source>
        <dbReference type="ARBA" id="ARBA00023136"/>
    </source>
</evidence>
<evidence type="ECO:0000313" key="16">
    <source>
        <dbReference type="Proteomes" id="UP000231632"/>
    </source>
</evidence>
<comment type="caution">
    <text evidence="15">The sequence shown here is derived from an EMBL/GenBank/DDBJ whole genome shotgun (WGS) entry which is preliminary data.</text>
</comment>
<dbReference type="InterPro" id="IPR006135">
    <property type="entry name" value="T3SS_substrate_exporter"/>
</dbReference>
<keyword evidence="6 13" id="KW-0812">Transmembrane</keyword>
<keyword evidence="16" id="KW-1185">Reference proteome</keyword>
<keyword evidence="15" id="KW-0282">Flagellum</keyword>
<evidence type="ECO:0000256" key="6">
    <source>
        <dbReference type="ARBA" id="ARBA00022692"/>
    </source>
</evidence>
<keyword evidence="15" id="KW-0969">Cilium</keyword>
<dbReference type="AlphaFoldDB" id="A0A1L8CKN2"/>
<dbReference type="Pfam" id="PF01312">
    <property type="entry name" value="Bac_export_2"/>
    <property type="match status" value="1"/>
</dbReference>
<dbReference type="EMBL" id="BDFD01000002">
    <property type="protein sequence ID" value="GAV19419.1"/>
    <property type="molecule type" value="Genomic_DNA"/>
</dbReference>
<dbReference type="OrthoDB" id="5289470at2"/>
<feature type="transmembrane region" description="Helical" evidence="13">
    <location>
        <begin position="152"/>
        <end position="175"/>
    </location>
</feature>
<evidence type="ECO:0000313" key="15">
    <source>
        <dbReference type="EMBL" id="GAV19419.1"/>
    </source>
</evidence>
<keyword evidence="7 13" id="KW-1005">Bacterial flagellum biogenesis</keyword>
<accession>A0A1L8CKN2</accession>
<dbReference type="GO" id="GO:0009306">
    <property type="term" value="P:protein secretion"/>
    <property type="evidence" value="ECO:0007669"/>
    <property type="project" value="InterPro"/>
</dbReference>
<dbReference type="PRINTS" id="PR00950">
    <property type="entry name" value="TYPE3IMSPROT"/>
</dbReference>
<keyword evidence="9 13" id="KW-1133">Transmembrane helix</keyword>
<comment type="similarity">
    <text evidence="2 13">Belongs to the type III secretion exporter family.</text>
</comment>
<keyword evidence="8 13" id="KW-0653">Protein transport</keyword>
<dbReference type="PANTHER" id="PTHR30531">
    <property type="entry name" value="FLAGELLAR BIOSYNTHETIC PROTEIN FLHB"/>
    <property type="match status" value="1"/>
</dbReference>
<keyword evidence="10 13" id="KW-0472">Membrane</keyword>
<comment type="subcellular location">
    <subcellularLocation>
        <location evidence="1">Cell membrane</location>
        <topology evidence="1">Multi-pass membrane protein</topology>
    </subcellularLocation>
</comment>
<evidence type="ECO:0000256" key="11">
    <source>
        <dbReference type="ARBA" id="ARBA00023225"/>
    </source>
</evidence>
<evidence type="ECO:0000256" key="9">
    <source>
        <dbReference type="ARBA" id="ARBA00022989"/>
    </source>
</evidence>
<keyword evidence="4 13" id="KW-0813">Transport</keyword>
<feature type="compositionally biased region" description="Basic and acidic residues" evidence="14">
    <location>
        <begin position="1"/>
        <end position="24"/>
    </location>
</feature>
<evidence type="ECO:0000256" key="1">
    <source>
        <dbReference type="ARBA" id="ARBA00004651"/>
    </source>
</evidence>